<evidence type="ECO:0000313" key="2">
    <source>
        <dbReference type="EMBL" id="VFJ43731.1"/>
    </source>
</evidence>
<accession>A0A450RV04</accession>
<proteinExistence type="predicted"/>
<organism evidence="1">
    <name type="scientific">Candidatus Kentrum sp. FM</name>
    <dbReference type="NCBI Taxonomy" id="2126340"/>
    <lineage>
        <taxon>Bacteria</taxon>
        <taxon>Pseudomonadati</taxon>
        <taxon>Pseudomonadota</taxon>
        <taxon>Gammaproteobacteria</taxon>
        <taxon>Candidatus Kentrum</taxon>
    </lineage>
</organism>
<protein>
    <submittedName>
        <fullName evidence="1">Uncharacterized protein</fullName>
    </submittedName>
</protein>
<gene>
    <name evidence="1" type="ORF">BECKFM1743A_GA0114220_1000338</name>
    <name evidence="3" type="ORF">BECKFM1743B_GA0114221_1000338</name>
    <name evidence="2" type="ORF">BECKFM1743C_GA0114222_1000338</name>
</gene>
<dbReference type="EMBL" id="CAADFL010000003">
    <property type="protein sequence ID" value="VFK05705.1"/>
    <property type="molecule type" value="Genomic_DNA"/>
</dbReference>
<dbReference type="AlphaFoldDB" id="A0A450RV04"/>
<dbReference type="EMBL" id="CAADFA010000003">
    <property type="protein sequence ID" value="VFJ43731.1"/>
    <property type="molecule type" value="Genomic_DNA"/>
</dbReference>
<reference evidence="1" key="1">
    <citation type="submission" date="2019-02" db="EMBL/GenBank/DDBJ databases">
        <authorList>
            <person name="Gruber-Vodicka R. H."/>
            <person name="Seah K. B. B."/>
        </authorList>
    </citation>
    <scope>NUCLEOTIDE SEQUENCE</scope>
    <source>
        <strain evidence="1">BECK_BZ163</strain>
        <strain evidence="3">BECK_BZ164</strain>
        <strain evidence="2">BECK_BZ165</strain>
    </source>
</reference>
<evidence type="ECO:0000313" key="3">
    <source>
        <dbReference type="EMBL" id="VFK05705.1"/>
    </source>
</evidence>
<sequence length="235" mass="27244">MQLRRELRIAGIVYPTAKEDVRLDLRSPGRGNFTIQGETLPNEDVNLVQFRLGYPKLGPYHLLFNGYVERIEPIDKRHAIIFCRELTGILRHDIRFALRHVTLREILAKVSALTGLTFVTPDTEYANRKLPTVYSMGTGYNLMDTIGKTLAIPRYLWQLESDGKVFVGSWADSYWANRQITIPDKVLTAHHSNNTVRFAAIPALRPGVRMNNRYVQRLRFSGDEMEIQWTKQYWH</sequence>
<dbReference type="EMBL" id="CAADEZ010000003">
    <property type="protein sequence ID" value="VFJ42981.1"/>
    <property type="molecule type" value="Genomic_DNA"/>
</dbReference>
<evidence type="ECO:0000313" key="1">
    <source>
        <dbReference type="EMBL" id="VFJ42981.1"/>
    </source>
</evidence>
<name>A0A450RV04_9GAMM</name>